<dbReference type="CDD" id="cd00757">
    <property type="entry name" value="ThiF_MoeB_HesA_family"/>
    <property type="match status" value="1"/>
</dbReference>
<dbReference type="EMBL" id="JAVDUM010000010">
    <property type="protein sequence ID" value="MDR6867735.1"/>
    <property type="molecule type" value="Genomic_DNA"/>
</dbReference>
<proteinExistence type="predicted"/>
<protein>
    <submittedName>
        <fullName evidence="3">Adenylyltransferase/sulfurtransferase</fullName>
    </submittedName>
</protein>
<feature type="domain" description="Rhodanese" evidence="2">
    <location>
        <begin position="286"/>
        <end position="388"/>
    </location>
</feature>
<dbReference type="InterPro" id="IPR045886">
    <property type="entry name" value="ThiF/MoeB/HesA"/>
</dbReference>
<dbReference type="Pfam" id="PF00581">
    <property type="entry name" value="Rhodanese"/>
    <property type="match status" value="1"/>
</dbReference>
<dbReference type="PROSITE" id="PS50206">
    <property type="entry name" value="RHODANESE_3"/>
    <property type="match status" value="1"/>
</dbReference>
<evidence type="ECO:0000313" key="4">
    <source>
        <dbReference type="Proteomes" id="UP001259347"/>
    </source>
</evidence>
<organism evidence="3 4">
    <name type="scientific">Microbacterium resistens</name>
    <dbReference type="NCBI Taxonomy" id="156977"/>
    <lineage>
        <taxon>Bacteria</taxon>
        <taxon>Bacillati</taxon>
        <taxon>Actinomycetota</taxon>
        <taxon>Actinomycetes</taxon>
        <taxon>Micrococcales</taxon>
        <taxon>Microbacteriaceae</taxon>
        <taxon>Microbacterium</taxon>
    </lineage>
</organism>
<dbReference type="InterPro" id="IPR000594">
    <property type="entry name" value="ThiF_NAD_FAD-bd"/>
</dbReference>
<dbReference type="Gene3D" id="3.40.50.720">
    <property type="entry name" value="NAD(P)-binding Rossmann-like Domain"/>
    <property type="match status" value="1"/>
</dbReference>
<dbReference type="PANTHER" id="PTHR10953">
    <property type="entry name" value="UBIQUITIN-ACTIVATING ENZYME E1"/>
    <property type="match status" value="1"/>
</dbReference>
<keyword evidence="3" id="KW-0548">Nucleotidyltransferase</keyword>
<evidence type="ECO:0000256" key="1">
    <source>
        <dbReference type="SAM" id="MobiDB-lite"/>
    </source>
</evidence>
<accession>A0ABU1SDQ6</accession>
<dbReference type="InterPro" id="IPR035985">
    <property type="entry name" value="Ubiquitin-activating_enz"/>
</dbReference>
<evidence type="ECO:0000313" key="3">
    <source>
        <dbReference type="EMBL" id="MDR6867735.1"/>
    </source>
</evidence>
<feature type="compositionally biased region" description="Basic and acidic residues" evidence="1">
    <location>
        <begin position="318"/>
        <end position="341"/>
    </location>
</feature>
<feature type="region of interest" description="Disordered" evidence="1">
    <location>
        <begin position="316"/>
        <end position="341"/>
    </location>
</feature>
<dbReference type="SMART" id="SM00450">
    <property type="entry name" value="RHOD"/>
    <property type="match status" value="1"/>
</dbReference>
<comment type="caution">
    <text evidence="3">The sequence shown here is derived from an EMBL/GenBank/DDBJ whole genome shotgun (WGS) entry which is preliminary data.</text>
</comment>
<keyword evidence="3" id="KW-0808">Transferase</keyword>
<gene>
    <name evidence="3" type="ORF">J2Y69_002343</name>
</gene>
<dbReference type="GO" id="GO:0016779">
    <property type="term" value="F:nucleotidyltransferase activity"/>
    <property type="evidence" value="ECO:0007669"/>
    <property type="project" value="UniProtKB-KW"/>
</dbReference>
<sequence length="393" mass="42338">MLPLVEPGPVLEPERIARYSRQLMLPGFGEDAQRRLRAARVLVIGAGGLGSAVVPLLAGTGIGTIGVLDDDRVELSNLPRQLSHGVADVGRLKTESLAETVRAIDPECDVVLRRERADSANIVGILSGYDLVIDGSDNFPTRYLINDAADLAGKPLIWGSILRFHGQVGVSWRGRGPTFRDLFPVPPAADGVLSCELGGVLPSLCATVGSLLAAETVKIVTGIGDPLIGRVLFYDALAARTREIAFEASEDAEPVTGLIDYELFCGTRDDTIPSLSAAELLRRVRSAETVTLYDVREPEEMRRRRIPGAIALPLARIESGEEPEHGPVDRPEHGPEHGPERDGAVVLYCERDPRSQRAARILRERGHDVSYLVGGIRAYAAVGGRTTGEEEQA</sequence>
<name>A0ABU1SDQ6_9MICO</name>
<dbReference type="InterPro" id="IPR036873">
    <property type="entry name" value="Rhodanese-like_dom_sf"/>
</dbReference>
<dbReference type="Proteomes" id="UP001259347">
    <property type="component" value="Unassembled WGS sequence"/>
</dbReference>
<evidence type="ECO:0000259" key="2">
    <source>
        <dbReference type="PROSITE" id="PS50206"/>
    </source>
</evidence>
<dbReference type="PANTHER" id="PTHR10953:SF102">
    <property type="entry name" value="ADENYLYLTRANSFERASE AND SULFURTRANSFERASE MOCS3"/>
    <property type="match status" value="1"/>
</dbReference>
<keyword evidence="4" id="KW-1185">Reference proteome</keyword>
<dbReference type="SUPFAM" id="SSF69572">
    <property type="entry name" value="Activating enzymes of the ubiquitin-like proteins"/>
    <property type="match status" value="1"/>
</dbReference>
<dbReference type="CDD" id="cd00158">
    <property type="entry name" value="RHOD"/>
    <property type="match status" value="1"/>
</dbReference>
<dbReference type="InterPro" id="IPR001763">
    <property type="entry name" value="Rhodanese-like_dom"/>
</dbReference>
<dbReference type="RefSeq" id="WP_310020826.1">
    <property type="nucleotide sequence ID" value="NZ_JAVDUM010000010.1"/>
</dbReference>
<dbReference type="Pfam" id="PF00899">
    <property type="entry name" value="ThiF"/>
    <property type="match status" value="1"/>
</dbReference>
<dbReference type="Gene3D" id="3.40.250.10">
    <property type="entry name" value="Rhodanese-like domain"/>
    <property type="match status" value="1"/>
</dbReference>
<reference evidence="3 4" key="1">
    <citation type="submission" date="2023-07" db="EMBL/GenBank/DDBJ databases">
        <title>Sorghum-associated microbial communities from plants grown in Nebraska, USA.</title>
        <authorList>
            <person name="Schachtman D."/>
        </authorList>
    </citation>
    <scope>NUCLEOTIDE SEQUENCE [LARGE SCALE GENOMIC DNA]</scope>
    <source>
        <strain evidence="3 4">2980</strain>
    </source>
</reference>